<keyword evidence="1" id="KW-0812">Transmembrane</keyword>
<dbReference type="EMBL" id="BQKE01000001">
    <property type="protein sequence ID" value="GJM62265.1"/>
    <property type="molecule type" value="Genomic_DNA"/>
</dbReference>
<organism evidence="2 3">
    <name type="scientific">Persicobacter diffluens</name>
    <dbReference type="NCBI Taxonomy" id="981"/>
    <lineage>
        <taxon>Bacteria</taxon>
        <taxon>Pseudomonadati</taxon>
        <taxon>Bacteroidota</taxon>
        <taxon>Cytophagia</taxon>
        <taxon>Cytophagales</taxon>
        <taxon>Persicobacteraceae</taxon>
        <taxon>Persicobacter</taxon>
    </lineage>
</organism>
<evidence type="ECO:0000256" key="1">
    <source>
        <dbReference type="SAM" id="Phobius"/>
    </source>
</evidence>
<keyword evidence="1" id="KW-1133">Transmembrane helix</keyword>
<evidence type="ECO:0000313" key="3">
    <source>
        <dbReference type="Proteomes" id="UP001310022"/>
    </source>
</evidence>
<evidence type="ECO:0000313" key="2">
    <source>
        <dbReference type="EMBL" id="GJM62265.1"/>
    </source>
</evidence>
<keyword evidence="3" id="KW-1185">Reference proteome</keyword>
<gene>
    <name evidence="2" type="ORF">PEDI_28170</name>
</gene>
<dbReference type="AlphaFoldDB" id="A0AAN4W0J9"/>
<dbReference type="RefSeq" id="WP_053406560.1">
    <property type="nucleotide sequence ID" value="NZ_BQKE01000001.1"/>
</dbReference>
<reference evidence="2 3" key="1">
    <citation type="submission" date="2021-12" db="EMBL/GenBank/DDBJ databases">
        <title>Genome sequencing of bacteria with rrn-lacking chromosome and rrn-plasmid.</title>
        <authorList>
            <person name="Anda M."/>
            <person name="Iwasaki W."/>
        </authorList>
    </citation>
    <scope>NUCLEOTIDE SEQUENCE [LARGE SCALE GENOMIC DNA]</scope>
    <source>
        <strain evidence="2 3">NBRC 15940</strain>
    </source>
</reference>
<keyword evidence="1" id="KW-0472">Membrane</keyword>
<protein>
    <submittedName>
        <fullName evidence="2">Uncharacterized protein</fullName>
    </submittedName>
</protein>
<accession>A0AAN4W0J9</accession>
<feature type="transmembrane region" description="Helical" evidence="1">
    <location>
        <begin position="28"/>
        <end position="47"/>
    </location>
</feature>
<comment type="caution">
    <text evidence="2">The sequence shown here is derived from an EMBL/GenBank/DDBJ whole genome shotgun (WGS) entry which is preliminary data.</text>
</comment>
<name>A0AAN4W0J9_9BACT</name>
<sequence length="106" mass="12329">MLSTLSYLTFCLLVAIYAQNKGRSSLKAFLVSLIFTPLVGFIVVLLLEESLSVKINRYHYEHGCKRPSLTDKIRNLQFLKQEGVLSEQEYQHQISKLRKNYFHASY</sequence>
<proteinExistence type="predicted"/>
<dbReference type="Proteomes" id="UP001310022">
    <property type="component" value="Unassembled WGS sequence"/>
</dbReference>